<keyword evidence="2" id="KW-1185">Reference proteome</keyword>
<sequence length="141" mass="15851">MSGYCNDRIGPECATLRLSESARMSGINDEEKLNHSAVVADEFTQSQQRVMFKVGRTGDELENLIVELRFHDGQSTSEAIHLLTAYCRTDLICISKVTMDSLMTHKRLSNFVKDLAERSKAHVKIPQTIVVIVNKNRIGVE</sequence>
<protein>
    <submittedName>
        <fullName evidence="1">Uncharacterized protein</fullName>
    </submittedName>
</protein>
<organism evidence="1 2">
    <name type="scientific">Dictyocaulus viviparus</name>
    <name type="common">Bovine lungworm</name>
    <dbReference type="NCBI Taxonomy" id="29172"/>
    <lineage>
        <taxon>Eukaryota</taxon>
        <taxon>Metazoa</taxon>
        <taxon>Ecdysozoa</taxon>
        <taxon>Nematoda</taxon>
        <taxon>Chromadorea</taxon>
        <taxon>Rhabditida</taxon>
        <taxon>Rhabditina</taxon>
        <taxon>Rhabditomorpha</taxon>
        <taxon>Strongyloidea</taxon>
        <taxon>Metastrongylidae</taxon>
        <taxon>Dictyocaulus</taxon>
    </lineage>
</organism>
<evidence type="ECO:0000313" key="1">
    <source>
        <dbReference type="EMBL" id="KJH41329.1"/>
    </source>
</evidence>
<gene>
    <name evidence="1" type="ORF">DICVIV_12704</name>
</gene>
<evidence type="ECO:0000313" key="2">
    <source>
        <dbReference type="Proteomes" id="UP000053766"/>
    </source>
</evidence>
<dbReference type="AlphaFoldDB" id="A0A0D8XCF2"/>
<proteinExistence type="predicted"/>
<dbReference type="EMBL" id="KN716850">
    <property type="protein sequence ID" value="KJH41329.1"/>
    <property type="molecule type" value="Genomic_DNA"/>
</dbReference>
<reference evidence="2" key="2">
    <citation type="journal article" date="2016" name="Sci. Rep.">
        <title>Dictyocaulus viviparus genome, variome and transcriptome elucidate lungworm biology and support future intervention.</title>
        <authorList>
            <person name="McNulty S.N."/>
            <person name="Strube C."/>
            <person name="Rosa B.A."/>
            <person name="Martin J.C."/>
            <person name="Tyagi R."/>
            <person name="Choi Y.J."/>
            <person name="Wang Q."/>
            <person name="Hallsworth Pepin K."/>
            <person name="Zhang X."/>
            <person name="Ozersky P."/>
            <person name="Wilson R.K."/>
            <person name="Sternberg P.W."/>
            <person name="Gasser R.B."/>
            <person name="Mitreva M."/>
        </authorList>
    </citation>
    <scope>NUCLEOTIDE SEQUENCE [LARGE SCALE GENOMIC DNA]</scope>
    <source>
        <strain evidence="2">HannoverDv2000</strain>
    </source>
</reference>
<name>A0A0D8XCF2_DICVI</name>
<dbReference type="Proteomes" id="UP000053766">
    <property type="component" value="Unassembled WGS sequence"/>
</dbReference>
<accession>A0A0D8XCF2</accession>
<reference evidence="1 2" key="1">
    <citation type="submission" date="2013-11" db="EMBL/GenBank/DDBJ databases">
        <title>Draft genome of the bovine lungworm Dictyocaulus viviparus.</title>
        <authorList>
            <person name="Mitreva M."/>
        </authorList>
    </citation>
    <scope>NUCLEOTIDE SEQUENCE [LARGE SCALE GENOMIC DNA]</scope>
    <source>
        <strain evidence="1 2">HannoverDv2000</strain>
    </source>
</reference>